<feature type="domain" description="SGNH hydrolase-type esterase" evidence="1">
    <location>
        <begin position="45"/>
        <end position="230"/>
    </location>
</feature>
<dbReference type="CDD" id="cd00229">
    <property type="entry name" value="SGNH_hydrolase"/>
    <property type="match status" value="1"/>
</dbReference>
<dbReference type="RefSeq" id="WP_179148679.1">
    <property type="nucleotide sequence ID" value="NZ_JYMX02000041.1"/>
</dbReference>
<dbReference type="PROSITE" id="PS51257">
    <property type="entry name" value="PROKAR_LIPOPROTEIN"/>
    <property type="match status" value="1"/>
</dbReference>
<evidence type="ECO:0000259" key="1">
    <source>
        <dbReference type="Pfam" id="PF13472"/>
    </source>
</evidence>
<evidence type="ECO:0000313" key="3">
    <source>
        <dbReference type="Proteomes" id="UP000191686"/>
    </source>
</evidence>
<dbReference type="Gene3D" id="3.40.50.1110">
    <property type="entry name" value="SGNH hydrolase"/>
    <property type="match status" value="1"/>
</dbReference>
<dbReference type="GO" id="GO:0016788">
    <property type="term" value="F:hydrolase activity, acting on ester bonds"/>
    <property type="evidence" value="ECO:0007669"/>
    <property type="project" value="UniProtKB-ARBA"/>
</dbReference>
<dbReference type="InterPro" id="IPR036514">
    <property type="entry name" value="SGNH_hydro_sf"/>
</dbReference>
<accession>A0ABD4UPK2</accession>
<evidence type="ECO:0000313" key="2">
    <source>
        <dbReference type="EMBL" id="MCW3716282.1"/>
    </source>
</evidence>
<reference evidence="2 3" key="1">
    <citation type="journal article" date="2017" name="Front. Microbiol.">
        <title>Genomics reveals a unique clone of Burkholderia cenocepacia harbouring an actively excising novel genomic island.</title>
        <authorList>
            <person name="Patil P."/>
            <person name="Mali S."/>
            <person name="Midha S."/>
            <person name="Gautam V."/>
            <person name="Dash L."/>
            <person name="Kumar S."/>
            <person name="Shastri J."/>
            <person name="Singhal L."/>
            <person name="Patil P.B."/>
        </authorList>
    </citation>
    <scope>NUCLEOTIDE SEQUENCE [LARGE SCALE GENOMIC DNA]</scope>
    <source>
        <strain evidence="2 3">BC-19</strain>
    </source>
</reference>
<dbReference type="AlphaFoldDB" id="A0ABD4UPK2"/>
<dbReference type="InterPro" id="IPR051532">
    <property type="entry name" value="Ester_Hydrolysis_Enzymes"/>
</dbReference>
<proteinExistence type="predicted"/>
<dbReference type="InterPro" id="IPR013830">
    <property type="entry name" value="SGNH_hydro"/>
</dbReference>
<keyword evidence="2" id="KW-0378">Hydrolase</keyword>
<dbReference type="PANTHER" id="PTHR30383">
    <property type="entry name" value="THIOESTERASE 1/PROTEASE 1/LYSOPHOSPHOLIPASE L1"/>
    <property type="match status" value="1"/>
</dbReference>
<gene>
    <name evidence="2" type="ORF">UE95_033855</name>
</gene>
<protein>
    <submittedName>
        <fullName evidence="2">SGNH/GDSL hydrolase family protein</fullName>
    </submittedName>
</protein>
<dbReference type="Proteomes" id="UP000191686">
    <property type="component" value="Unassembled WGS sequence"/>
</dbReference>
<organism evidence="2 3">
    <name type="scientific">Burkholderia cenocepacia</name>
    <dbReference type="NCBI Taxonomy" id="95486"/>
    <lineage>
        <taxon>Bacteria</taxon>
        <taxon>Pseudomonadati</taxon>
        <taxon>Pseudomonadota</taxon>
        <taxon>Betaproteobacteria</taxon>
        <taxon>Burkholderiales</taxon>
        <taxon>Burkholderiaceae</taxon>
        <taxon>Burkholderia</taxon>
        <taxon>Burkholderia cepacia complex</taxon>
    </lineage>
</organism>
<comment type="caution">
    <text evidence="2">The sequence shown here is derived from an EMBL/GenBank/DDBJ whole genome shotgun (WGS) entry which is preliminary data.</text>
</comment>
<dbReference type="EMBL" id="JYMX02000041">
    <property type="protein sequence ID" value="MCW3716282.1"/>
    <property type="molecule type" value="Genomic_DNA"/>
</dbReference>
<name>A0ABD4UPK2_9BURK</name>
<dbReference type="SUPFAM" id="SSF52266">
    <property type="entry name" value="SGNH hydrolase"/>
    <property type="match status" value="1"/>
</dbReference>
<sequence>MKGALCSFLGALVVSCSGCGGGGDGGTPPAAAQAAAPRTILIESYGDSTTQGWQVLNGTGQVTPNSAPVALQKLLQDRFGTSVTVSNNGVGSTEASQLLNGTDGVHPTWQNQMAASKAQIVTLNFGLNDAYYTTAKKDGIPAESPDDFASTMTQLVQIARQSGKQVVIFEPNPTCEPIRQPLMPSYVAALRQVAAAQQVPIVGEFDAILAMPDWQSMLTDCLHPSDALYAKKAAIEFPTVSTVISAMK</sequence>
<reference evidence="2 3" key="2">
    <citation type="journal article" date="2017" name="Front. Microbiol.">
        <title>Genomics Reveals a Unique Clone of Burkholderia cenocepacia Harboring an Actively Excising Novel Genomic Island.</title>
        <authorList>
            <person name="Patil P.P."/>
            <person name="Mali S."/>
            <person name="Midha S."/>
            <person name="Gautam V."/>
            <person name="Dash L."/>
            <person name="Kumar S."/>
            <person name="Shastri J."/>
            <person name="Singhal L."/>
            <person name="Patil P.B."/>
        </authorList>
    </citation>
    <scope>NUCLEOTIDE SEQUENCE [LARGE SCALE GENOMIC DNA]</scope>
    <source>
        <strain evidence="2 3">BC-19</strain>
    </source>
</reference>
<dbReference type="Pfam" id="PF13472">
    <property type="entry name" value="Lipase_GDSL_2"/>
    <property type="match status" value="1"/>
</dbReference>